<dbReference type="Pfam" id="PF03781">
    <property type="entry name" value="FGE-sulfatase"/>
    <property type="match status" value="1"/>
</dbReference>
<dbReference type="Pfam" id="PF13365">
    <property type="entry name" value="Trypsin_2"/>
    <property type="match status" value="1"/>
</dbReference>
<dbReference type="InterPro" id="IPR005532">
    <property type="entry name" value="SUMF_dom"/>
</dbReference>
<dbReference type="PANTHER" id="PTHR23150">
    <property type="entry name" value="SULFATASE MODIFYING FACTOR 1, 2"/>
    <property type="match status" value="1"/>
</dbReference>
<dbReference type="Proteomes" id="UP000008461">
    <property type="component" value="Chromosome"/>
</dbReference>
<evidence type="ECO:0000256" key="1">
    <source>
        <dbReference type="SAM" id="SignalP"/>
    </source>
</evidence>
<dbReference type="InterPro" id="IPR009003">
    <property type="entry name" value="Peptidase_S1_PA"/>
</dbReference>
<dbReference type="HOGENOM" id="CLU_563562_0_0_10"/>
<evidence type="ECO:0000313" key="4">
    <source>
        <dbReference type="Proteomes" id="UP000008461"/>
    </source>
</evidence>
<dbReference type="AlphaFoldDB" id="F4KZI0"/>
<dbReference type="GO" id="GO:0120147">
    <property type="term" value="F:formylglycine-generating oxidase activity"/>
    <property type="evidence" value="ECO:0007669"/>
    <property type="project" value="TreeGrafter"/>
</dbReference>
<evidence type="ECO:0000313" key="3">
    <source>
        <dbReference type="EMBL" id="AEE49450.1"/>
    </source>
</evidence>
<protein>
    <submittedName>
        <fullName evidence="3">Sulphatase-modifying factor protein</fullName>
    </submittedName>
</protein>
<keyword evidence="1" id="KW-0732">Signal</keyword>
<feature type="signal peptide" evidence="1">
    <location>
        <begin position="1"/>
        <end position="19"/>
    </location>
</feature>
<dbReference type="STRING" id="760192.Halhy_1558"/>
<dbReference type="Gene3D" id="3.90.1580.10">
    <property type="entry name" value="paralog of FGE (formylglycine-generating enzyme)"/>
    <property type="match status" value="1"/>
</dbReference>
<reference key="2">
    <citation type="submission" date="2011-04" db="EMBL/GenBank/DDBJ databases">
        <title>Complete sequence of chromosome of Haliscomenobacter hydrossis DSM 1100.</title>
        <authorList>
            <consortium name="US DOE Joint Genome Institute (JGI-PGF)"/>
            <person name="Lucas S."/>
            <person name="Han J."/>
            <person name="Lapidus A."/>
            <person name="Bruce D."/>
            <person name="Goodwin L."/>
            <person name="Pitluck S."/>
            <person name="Peters L."/>
            <person name="Kyrpides N."/>
            <person name="Mavromatis K."/>
            <person name="Ivanova N."/>
            <person name="Ovchinnikova G."/>
            <person name="Pagani I."/>
            <person name="Daligault H."/>
            <person name="Detter J.C."/>
            <person name="Han C."/>
            <person name="Land M."/>
            <person name="Hauser L."/>
            <person name="Markowitz V."/>
            <person name="Cheng J.-F."/>
            <person name="Hugenholtz P."/>
            <person name="Woyke T."/>
            <person name="Wu D."/>
            <person name="Verbarg S."/>
            <person name="Frueling A."/>
            <person name="Brambilla E."/>
            <person name="Klenk H.-P."/>
            <person name="Eisen J.A."/>
        </authorList>
    </citation>
    <scope>NUCLEOTIDE SEQUENCE</scope>
    <source>
        <strain>DSM 1100</strain>
    </source>
</reference>
<dbReference type="KEGG" id="hhy:Halhy_1558"/>
<accession>F4KZI0</accession>
<keyword evidence="4" id="KW-1185">Reference proteome</keyword>
<dbReference type="PANTHER" id="PTHR23150:SF19">
    <property type="entry name" value="FORMYLGLYCINE-GENERATING ENZYME"/>
    <property type="match status" value="1"/>
</dbReference>
<gene>
    <name evidence="3" type="ordered locus">Halhy_1558</name>
</gene>
<feature type="domain" description="Sulfatase-modifying factor enzyme-like" evidence="2">
    <location>
        <begin position="232"/>
        <end position="503"/>
    </location>
</feature>
<dbReference type="RefSeq" id="WP_013764004.1">
    <property type="nucleotide sequence ID" value="NC_015510.1"/>
</dbReference>
<dbReference type="InterPro" id="IPR016187">
    <property type="entry name" value="CTDL_fold"/>
</dbReference>
<name>F4KZI0_HALH1</name>
<dbReference type="eggNOG" id="COG0265">
    <property type="taxonomic scope" value="Bacteria"/>
</dbReference>
<dbReference type="InterPro" id="IPR051043">
    <property type="entry name" value="Sulfatase_Mod_Factor_Kinase"/>
</dbReference>
<dbReference type="SUPFAM" id="SSF56436">
    <property type="entry name" value="C-type lectin-like"/>
    <property type="match status" value="1"/>
</dbReference>
<sequence>MIRLFHLVLFSGFCCLLSAQDPVLRTAESLRNNVVRLSISFPDGSKQEGFGFITGEKNGQLYLATAAHVVHGNEFNQKPSLIQVWFRTDYETYTAKAIRFFELQDLALLQMPKPVTLDYKNTNWADFAPQNYQAVRFVGRQGEWLIPGQGEVYKIGNDRIVASMTTVRPGTSGAPLINANGIIGLIIEDDNQEVTAIALSKIRDLFAEGGRFPYFNAAGDESAVQLPDIAANGLVKIDGGKYRMGCIEARDGSCYSNETPDHEVSISSFYLSKYEVTNAEFVQFLNAISAQISIDANGDGVNYQGKKIFELFCGDKKGGCSGFKEQIEYSAADRPGGRFTVVSGFEKHPAVMVTKYGAEAYSAWLSSKTGKSYRLPTEAEWEFVARGGIQSQRYKYAGSNDLDAVGWYSSNSSSAAHPVGLKNANELGLYDLSGNVWEWCSDWYEKEYYKNSPASNPKGPSSGTNSVLRGGSWYVIDINCRLAIRGINDPGYCGNVIGFRVARNL</sequence>
<dbReference type="InterPro" id="IPR042095">
    <property type="entry name" value="SUMF_sf"/>
</dbReference>
<evidence type="ECO:0000259" key="2">
    <source>
        <dbReference type="Pfam" id="PF03781"/>
    </source>
</evidence>
<dbReference type="SUPFAM" id="SSF50494">
    <property type="entry name" value="Trypsin-like serine proteases"/>
    <property type="match status" value="1"/>
</dbReference>
<dbReference type="InterPro" id="IPR043504">
    <property type="entry name" value="Peptidase_S1_PA_chymotrypsin"/>
</dbReference>
<dbReference type="Gene3D" id="2.40.10.10">
    <property type="entry name" value="Trypsin-like serine proteases"/>
    <property type="match status" value="2"/>
</dbReference>
<reference evidence="3 4" key="1">
    <citation type="journal article" date="2011" name="Stand. Genomic Sci.">
        <title>Complete genome sequence of Haliscomenobacter hydrossis type strain (O).</title>
        <authorList>
            <consortium name="US DOE Joint Genome Institute (JGI-PGF)"/>
            <person name="Daligault H."/>
            <person name="Lapidus A."/>
            <person name="Zeytun A."/>
            <person name="Nolan M."/>
            <person name="Lucas S."/>
            <person name="Del Rio T.G."/>
            <person name="Tice H."/>
            <person name="Cheng J.F."/>
            <person name="Tapia R."/>
            <person name="Han C."/>
            <person name="Goodwin L."/>
            <person name="Pitluck S."/>
            <person name="Liolios K."/>
            <person name="Pagani I."/>
            <person name="Ivanova N."/>
            <person name="Huntemann M."/>
            <person name="Mavromatis K."/>
            <person name="Mikhailova N."/>
            <person name="Pati A."/>
            <person name="Chen A."/>
            <person name="Palaniappan K."/>
            <person name="Land M."/>
            <person name="Hauser L."/>
            <person name="Brambilla E.M."/>
            <person name="Rohde M."/>
            <person name="Verbarg S."/>
            <person name="Goker M."/>
            <person name="Bristow J."/>
            <person name="Eisen J.A."/>
            <person name="Markowitz V."/>
            <person name="Hugenholtz P."/>
            <person name="Kyrpides N.C."/>
            <person name="Klenk H.P."/>
            <person name="Woyke T."/>
        </authorList>
    </citation>
    <scope>NUCLEOTIDE SEQUENCE [LARGE SCALE GENOMIC DNA]</scope>
    <source>
        <strain evidence="4">ATCC 27775 / DSM 1100 / LMG 10767 / O</strain>
    </source>
</reference>
<feature type="chain" id="PRO_5003317335" evidence="1">
    <location>
        <begin position="20"/>
        <end position="505"/>
    </location>
</feature>
<dbReference type="OrthoDB" id="9773278at2"/>
<proteinExistence type="predicted"/>
<dbReference type="eggNOG" id="COG1262">
    <property type="taxonomic scope" value="Bacteria"/>
</dbReference>
<organism evidence="3 4">
    <name type="scientific">Haliscomenobacter hydrossis (strain ATCC 27775 / DSM 1100 / LMG 10767 / O)</name>
    <dbReference type="NCBI Taxonomy" id="760192"/>
    <lineage>
        <taxon>Bacteria</taxon>
        <taxon>Pseudomonadati</taxon>
        <taxon>Bacteroidota</taxon>
        <taxon>Saprospiria</taxon>
        <taxon>Saprospirales</taxon>
        <taxon>Haliscomenobacteraceae</taxon>
        <taxon>Haliscomenobacter</taxon>
    </lineage>
</organism>
<dbReference type="EMBL" id="CP002691">
    <property type="protein sequence ID" value="AEE49450.1"/>
    <property type="molecule type" value="Genomic_DNA"/>
</dbReference>